<dbReference type="Gene3D" id="3.30.565.10">
    <property type="entry name" value="Histidine kinase-like ATPase, C-terminal domain"/>
    <property type="match status" value="1"/>
</dbReference>
<dbReference type="SMART" id="SM00052">
    <property type="entry name" value="EAL"/>
    <property type="match status" value="1"/>
</dbReference>
<keyword evidence="4" id="KW-0808">Transferase</keyword>
<dbReference type="CDD" id="cd01948">
    <property type="entry name" value="EAL"/>
    <property type="match status" value="1"/>
</dbReference>
<dbReference type="EMBL" id="MSFI01000038">
    <property type="protein sequence ID" value="OMP65627.1"/>
    <property type="molecule type" value="Genomic_DNA"/>
</dbReference>
<dbReference type="PRINTS" id="PR00344">
    <property type="entry name" value="BCTRLSENSOR"/>
</dbReference>
<dbReference type="InterPro" id="IPR003661">
    <property type="entry name" value="HisK_dim/P_dom"/>
</dbReference>
<dbReference type="EC" id="2.7.13.3" evidence="2"/>
<dbReference type="InterPro" id="IPR013656">
    <property type="entry name" value="PAS_4"/>
</dbReference>
<dbReference type="SMART" id="SM00388">
    <property type="entry name" value="HisKA"/>
    <property type="match status" value="1"/>
</dbReference>
<dbReference type="Pfam" id="PF08447">
    <property type="entry name" value="PAS_3"/>
    <property type="match status" value="1"/>
</dbReference>
<dbReference type="InterPro" id="IPR004358">
    <property type="entry name" value="Sig_transdc_His_kin-like_C"/>
</dbReference>
<evidence type="ECO:0000256" key="3">
    <source>
        <dbReference type="ARBA" id="ARBA00022553"/>
    </source>
</evidence>
<keyword evidence="5" id="KW-0547">Nucleotide-binding</keyword>
<dbReference type="STRING" id="1714355.BTO28_16520"/>
<protein>
    <recommendedName>
        <fullName evidence="2">histidine kinase</fullName>
        <ecNumber evidence="2">2.7.13.3</ecNumber>
    </recommendedName>
</protein>
<dbReference type="PROSITE" id="PS50883">
    <property type="entry name" value="EAL"/>
    <property type="match status" value="1"/>
</dbReference>
<evidence type="ECO:0000256" key="2">
    <source>
        <dbReference type="ARBA" id="ARBA00012438"/>
    </source>
</evidence>
<comment type="catalytic activity">
    <reaction evidence="1">
        <text>ATP + protein L-histidine = ADP + protein N-phospho-L-histidine.</text>
        <dbReference type="EC" id="2.7.13.3"/>
    </reaction>
</comment>
<dbReference type="CDD" id="cd00130">
    <property type="entry name" value="PAS"/>
    <property type="match status" value="1"/>
</dbReference>
<dbReference type="InterPro" id="IPR003594">
    <property type="entry name" value="HATPase_dom"/>
</dbReference>
<dbReference type="PROSITE" id="PS50113">
    <property type="entry name" value="PAC"/>
    <property type="match status" value="1"/>
</dbReference>
<dbReference type="InterPro" id="IPR000014">
    <property type="entry name" value="PAS"/>
</dbReference>
<dbReference type="PANTHER" id="PTHR44757">
    <property type="entry name" value="DIGUANYLATE CYCLASE DGCP"/>
    <property type="match status" value="1"/>
</dbReference>
<dbReference type="SUPFAM" id="SSF141868">
    <property type="entry name" value="EAL domain-like"/>
    <property type="match status" value="1"/>
</dbReference>
<keyword evidence="7" id="KW-0067">ATP-binding</keyword>
<keyword evidence="3" id="KW-0597">Phosphoprotein</keyword>
<dbReference type="AlphaFoldDB" id="A0A1V2A3W5"/>
<dbReference type="SUPFAM" id="SSF47384">
    <property type="entry name" value="Homodimeric domain of signal transducing histidine kinase"/>
    <property type="match status" value="1"/>
</dbReference>
<sequence>MYQAKKAGKNNYKFYFLNENEIKMNPLKIEVDLYKAIERNELQLYYQPKINLKTGKIVGVEALIRWSHPEFGMISPATFIPIAEETGLIIPIGEWALLAACTQNKQWQEKGFSTMVAVNLSARQFTQSNFVQMVANVLKDTGMSPQFLELEITESMTVDIEHTIATLQQLKHLGVHISIDDFGTGFSSLNYLKQFPVDTLKIDQSFVRELHNNPNDETIVKTIISMAHNLNVNVVAEGIETKEQLVFLQQHLCNEGQGYFFSKPLPANELEKELQAIQQIVEKQGISQDINERMWAEELLQVAKKELYDTVRLQQGMILKYKKIDDRFIHTLCDGELLYRLGMIPTQVVGNELHEIISSDNAREKTKYYERAWEGEELVTYENEVNGIHYIAHLRPIKKGGEVVEVIVSCMDITARKKAEEALRESEYKYRLIAENMNDLLLLIDIHGHIFYASPSHQTVLGYSQSFFKDKHPLDIIQPEDIHIIIKKFKEIASTKTPSRMEFRCLHANGSWLLIECTGTPVIGENGETEHIMIVGRDITERRKAEEMLSKSEKLSVIGELAASVAHEIRNPLTSIRGFVQLLQQGVSKQEFFDVVFDEFQRIDEIINEFINLAKPQCIQLKKDDIRTVLKDVKRLLEAEANVKNVQIFLEFDQNIPHIMCDKNQIKQVFINLVKNSIDAISNGGFVKIHVLNEEANVLIKVIDNGIGISEDRLQRLGEPFFSNKEKGTGLGLMLCSRIVKQHNGTITFKSKENVGTTIEVRLPLFYKT</sequence>
<dbReference type="InterPro" id="IPR036890">
    <property type="entry name" value="HATPase_C_sf"/>
</dbReference>
<keyword evidence="8" id="KW-0902">Two-component regulatory system</keyword>
<reference evidence="13 14" key="1">
    <citation type="submission" date="2016-12" db="EMBL/GenBank/DDBJ databases">
        <title>Domibacillus sp. SAB 38T whole genome sequencing.</title>
        <authorList>
            <person name="Verma A."/>
            <person name="Ojha A.K."/>
            <person name="Krishnamurthi S."/>
        </authorList>
    </citation>
    <scope>NUCLEOTIDE SEQUENCE [LARGE SCALE GENOMIC DNA]</scope>
    <source>
        <strain evidence="13 14">SAB 38</strain>
    </source>
</reference>
<dbReference type="InterPro" id="IPR035965">
    <property type="entry name" value="PAS-like_dom_sf"/>
</dbReference>
<evidence type="ECO:0000259" key="12">
    <source>
        <dbReference type="PROSITE" id="PS50883"/>
    </source>
</evidence>
<comment type="caution">
    <text evidence="13">The sequence shown here is derived from an EMBL/GenBank/DDBJ whole genome shotgun (WGS) entry which is preliminary data.</text>
</comment>
<dbReference type="PROSITE" id="PS50112">
    <property type="entry name" value="PAS"/>
    <property type="match status" value="1"/>
</dbReference>
<dbReference type="PANTHER" id="PTHR44757:SF2">
    <property type="entry name" value="BIOFILM ARCHITECTURE MAINTENANCE PROTEIN MBAA"/>
    <property type="match status" value="1"/>
</dbReference>
<dbReference type="PROSITE" id="PS50109">
    <property type="entry name" value="HIS_KIN"/>
    <property type="match status" value="1"/>
</dbReference>
<dbReference type="Pfam" id="PF08448">
    <property type="entry name" value="PAS_4"/>
    <property type="match status" value="1"/>
</dbReference>
<feature type="domain" description="PAS" evidence="10">
    <location>
        <begin position="426"/>
        <end position="496"/>
    </location>
</feature>
<evidence type="ECO:0000259" key="9">
    <source>
        <dbReference type="PROSITE" id="PS50109"/>
    </source>
</evidence>
<dbReference type="SMART" id="SM00091">
    <property type="entry name" value="PAS"/>
    <property type="match status" value="1"/>
</dbReference>
<feature type="domain" description="EAL" evidence="12">
    <location>
        <begin position="26"/>
        <end position="278"/>
    </location>
</feature>
<evidence type="ECO:0000256" key="8">
    <source>
        <dbReference type="ARBA" id="ARBA00023012"/>
    </source>
</evidence>
<dbReference type="InterPro" id="IPR052155">
    <property type="entry name" value="Biofilm_reg_signaling"/>
</dbReference>
<dbReference type="InterPro" id="IPR005467">
    <property type="entry name" value="His_kinase_dom"/>
</dbReference>
<dbReference type="Pfam" id="PF00563">
    <property type="entry name" value="EAL"/>
    <property type="match status" value="1"/>
</dbReference>
<keyword evidence="14" id="KW-1185">Reference proteome</keyword>
<accession>A0A1V2A3W5</accession>
<evidence type="ECO:0000256" key="5">
    <source>
        <dbReference type="ARBA" id="ARBA00022741"/>
    </source>
</evidence>
<evidence type="ECO:0000256" key="7">
    <source>
        <dbReference type="ARBA" id="ARBA00022840"/>
    </source>
</evidence>
<dbReference type="GO" id="GO:0005524">
    <property type="term" value="F:ATP binding"/>
    <property type="evidence" value="ECO:0007669"/>
    <property type="project" value="UniProtKB-KW"/>
</dbReference>
<name>A0A1V2A3W5_9BACI</name>
<dbReference type="SMART" id="SM00086">
    <property type="entry name" value="PAC"/>
    <property type="match status" value="1"/>
</dbReference>
<dbReference type="CDD" id="cd00082">
    <property type="entry name" value="HisKA"/>
    <property type="match status" value="1"/>
</dbReference>
<evidence type="ECO:0000313" key="13">
    <source>
        <dbReference type="EMBL" id="OMP65627.1"/>
    </source>
</evidence>
<keyword evidence="6" id="KW-0418">Kinase</keyword>
<dbReference type="FunFam" id="3.20.20.450:FF:000001">
    <property type="entry name" value="Cyclic di-GMP phosphodiesterase yahA"/>
    <property type="match status" value="1"/>
</dbReference>
<evidence type="ECO:0000313" key="14">
    <source>
        <dbReference type="Proteomes" id="UP000188613"/>
    </source>
</evidence>
<dbReference type="Gene3D" id="3.30.450.20">
    <property type="entry name" value="PAS domain"/>
    <property type="match status" value="2"/>
</dbReference>
<dbReference type="InterPro" id="IPR036097">
    <property type="entry name" value="HisK_dim/P_sf"/>
</dbReference>
<dbReference type="InterPro" id="IPR013655">
    <property type="entry name" value="PAS_fold_3"/>
</dbReference>
<dbReference type="SUPFAM" id="SSF55874">
    <property type="entry name" value="ATPase domain of HSP90 chaperone/DNA topoisomerase II/histidine kinase"/>
    <property type="match status" value="1"/>
</dbReference>
<dbReference type="Pfam" id="PF00512">
    <property type="entry name" value="HisKA"/>
    <property type="match status" value="1"/>
</dbReference>
<evidence type="ECO:0000256" key="6">
    <source>
        <dbReference type="ARBA" id="ARBA00022777"/>
    </source>
</evidence>
<proteinExistence type="predicted"/>
<dbReference type="InterPro" id="IPR000700">
    <property type="entry name" value="PAS-assoc_C"/>
</dbReference>
<evidence type="ECO:0000259" key="10">
    <source>
        <dbReference type="PROSITE" id="PS50112"/>
    </source>
</evidence>
<evidence type="ECO:0000256" key="1">
    <source>
        <dbReference type="ARBA" id="ARBA00000085"/>
    </source>
</evidence>
<feature type="domain" description="Histidine kinase" evidence="9">
    <location>
        <begin position="564"/>
        <end position="767"/>
    </location>
</feature>
<dbReference type="InterPro" id="IPR035919">
    <property type="entry name" value="EAL_sf"/>
</dbReference>
<gene>
    <name evidence="13" type="ORF">BTO28_16520</name>
</gene>
<evidence type="ECO:0000256" key="4">
    <source>
        <dbReference type="ARBA" id="ARBA00022679"/>
    </source>
</evidence>
<evidence type="ECO:0000259" key="11">
    <source>
        <dbReference type="PROSITE" id="PS50113"/>
    </source>
</evidence>
<feature type="domain" description="PAC" evidence="11">
    <location>
        <begin position="499"/>
        <end position="551"/>
    </location>
</feature>
<dbReference type="Proteomes" id="UP000188613">
    <property type="component" value="Unassembled WGS sequence"/>
</dbReference>
<organism evidence="13 14">
    <name type="scientific">Domibacillus epiphyticus</name>
    <dbReference type="NCBI Taxonomy" id="1714355"/>
    <lineage>
        <taxon>Bacteria</taxon>
        <taxon>Bacillati</taxon>
        <taxon>Bacillota</taxon>
        <taxon>Bacilli</taxon>
        <taxon>Bacillales</taxon>
        <taxon>Bacillaceae</taxon>
        <taxon>Domibacillus</taxon>
    </lineage>
</organism>
<dbReference type="SMART" id="SM00387">
    <property type="entry name" value="HATPase_c"/>
    <property type="match status" value="1"/>
</dbReference>
<dbReference type="InterPro" id="IPR001633">
    <property type="entry name" value="EAL_dom"/>
</dbReference>
<dbReference type="SUPFAM" id="SSF55785">
    <property type="entry name" value="PYP-like sensor domain (PAS domain)"/>
    <property type="match status" value="2"/>
</dbReference>
<dbReference type="InterPro" id="IPR001610">
    <property type="entry name" value="PAC"/>
</dbReference>
<dbReference type="Gene3D" id="3.20.20.450">
    <property type="entry name" value="EAL domain"/>
    <property type="match status" value="1"/>
</dbReference>
<dbReference type="Gene3D" id="1.10.287.130">
    <property type="match status" value="1"/>
</dbReference>
<dbReference type="GO" id="GO:0000155">
    <property type="term" value="F:phosphorelay sensor kinase activity"/>
    <property type="evidence" value="ECO:0007669"/>
    <property type="project" value="InterPro"/>
</dbReference>
<dbReference type="NCBIfam" id="TIGR00229">
    <property type="entry name" value="sensory_box"/>
    <property type="match status" value="2"/>
</dbReference>
<dbReference type="Pfam" id="PF02518">
    <property type="entry name" value="HATPase_c"/>
    <property type="match status" value="1"/>
</dbReference>